<proteinExistence type="predicted"/>
<reference evidence="2 3" key="1">
    <citation type="submission" date="2024-10" db="EMBL/GenBank/DDBJ databases">
        <title>Isolation, draft genome sequencing and identification of Phyllobacterium sp. NSA23, isolated from leaf soil.</title>
        <authorList>
            <person name="Akita H."/>
        </authorList>
    </citation>
    <scope>NUCLEOTIDE SEQUENCE [LARGE SCALE GENOMIC DNA]</scope>
    <source>
        <strain evidence="2 3">NSA23</strain>
    </source>
</reference>
<dbReference type="Gene3D" id="2.40.128.130">
    <property type="entry name" value="Autotransporter beta-domain"/>
    <property type="match status" value="1"/>
</dbReference>
<dbReference type="RefSeq" id="WP_407866798.1">
    <property type="nucleotide sequence ID" value="NZ_BAAFZP010000002.1"/>
</dbReference>
<comment type="caution">
    <text evidence="2">The sequence shown here is derived from an EMBL/GenBank/DDBJ whole genome shotgun (WGS) entry which is preliminary data.</text>
</comment>
<accession>A0ABQ0H667</accession>
<dbReference type="SUPFAM" id="SSF103515">
    <property type="entry name" value="Autotransporter"/>
    <property type="match status" value="1"/>
</dbReference>
<dbReference type="NCBIfam" id="TIGR01414">
    <property type="entry name" value="autotrans_barl"/>
    <property type="match status" value="1"/>
</dbReference>
<sequence>MQASRKDTDIYQLTLSRKPDAYSQYGTDANARQLGRALDRIVARAGPDIQPLYSALDFSAADGSTVASALRQLSPAGYSAMFAASLDRERQISDIVTSGALIAIVPQAGKEEGWRAFAVPFGGGFEQQGRDGIVGYDGSSYGLVFGAERPLADRPDVVLGFHGAFSHQTIDLKSPASGKGEINAFDLGLHARYAEDPLAGTWLFGAARLGIEDASMDRRFGFNGYGGRGEADWTGYSATIGVSGGYRWALSDTVSVGPLAGLSFTRLSRPELTEHGDGGRLSLETANLNSLRSSLGVEGSFNIPLESGSTVKATLQTSWDHEFLKNELVQDASFAGYPNAGFETRSRIGERDAFRVEAGMSYDVNSDLTLGASIGSTLSRSGHDLSGKVSATLRF</sequence>
<dbReference type="InterPro" id="IPR036709">
    <property type="entry name" value="Autotransporte_beta_dom_sf"/>
</dbReference>
<name>A0ABQ0H667_9HYPH</name>
<evidence type="ECO:0000313" key="2">
    <source>
        <dbReference type="EMBL" id="GAB1584387.1"/>
    </source>
</evidence>
<dbReference type="Proteomes" id="UP001628091">
    <property type="component" value="Unassembled WGS sequence"/>
</dbReference>
<keyword evidence="3" id="KW-1185">Reference proteome</keyword>
<dbReference type="SMART" id="SM00869">
    <property type="entry name" value="Autotransporter"/>
    <property type="match status" value="1"/>
</dbReference>
<dbReference type="PROSITE" id="PS51208">
    <property type="entry name" value="AUTOTRANSPORTER"/>
    <property type="match status" value="1"/>
</dbReference>
<dbReference type="EMBL" id="BAAFZP010000002">
    <property type="protein sequence ID" value="GAB1584387.1"/>
    <property type="molecule type" value="Genomic_DNA"/>
</dbReference>
<evidence type="ECO:0000259" key="1">
    <source>
        <dbReference type="PROSITE" id="PS51208"/>
    </source>
</evidence>
<organism evidence="2 3">
    <name type="scientific">Phyllobacterium phragmitis</name>
    <dbReference type="NCBI Taxonomy" id="2670329"/>
    <lineage>
        <taxon>Bacteria</taxon>
        <taxon>Pseudomonadati</taxon>
        <taxon>Pseudomonadota</taxon>
        <taxon>Alphaproteobacteria</taxon>
        <taxon>Hyphomicrobiales</taxon>
        <taxon>Phyllobacteriaceae</taxon>
        <taxon>Phyllobacterium</taxon>
    </lineage>
</organism>
<dbReference type="InterPro" id="IPR005546">
    <property type="entry name" value="Autotransporte_beta"/>
</dbReference>
<gene>
    <name evidence="2" type="ORF">PPNSA23_43300</name>
</gene>
<feature type="domain" description="Autotransporter" evidence="1">
    <location>
        <begin position="109"/>
        <end position="395"/>
    </location>
</feature>
<evidence type="ECO:0000313" key="3">
    <source>
        <dbReference type="Proteomes" id="UP001628091"/>
    </source>
</evidence>
<protein>
    <recommendedName>
        <fullName evidence="1">Autotransporter domain-containing protein</fullName>
    </recommendedName>
</protein>
<dbReference type="InterPro" id="IPR006315">
    <property type="entry name" value="OM_autotransptr_brl_dom"/>
</dbReference>
<dbReference type="Pfam" id="PF03797">
    <property type="entry name" value="Autotransporter"/>
    <property type="match status" value="1"/>
</dbReference>